<dbReference type="GO" id="GO:0003677">
    <property type="term" value="F:DNA binding"/>
    <property type="evidence" value="ECO:0007669"/>
    <property type="project" value="InterPro"/>
</dbReference>
<feature type="domain" description="RNA polymerase sigma factor 70 region 4 type 2" evidence="3">
    <location>
        <begin position="113"/>
        <end position="164"/>
    </location>
</feature>
<dbReference type="InterPro" id="IPR013249">
    <property type="entry name" value="RNA_pol_sigma70_r4_t2"/>
</dbReference>
<feature type="domain" description="RNA polymerase sigma-70 region 2" evidence="2">
    <location>
        <begin position="14"/>
        <end position="76"/>
    </location>
</feature>
<dbReference type="SUPFAM" id="SSF54427">
    <property type="entry name" value="NTF2-like"/>
    <property type="match status" value="1"/>
</dbReference>
<evidence type="ECO:0000313" key="4">
    <source>
        <dbReference type="EMBL" id="PMR76506.1"/>
    </source>
</evidence>
<dbReference type="Pfam" id="PF08281">
    <property type="entry name" value="Sigma70_r4_2"/>
    <property type="match status" value="1"/>
</dbReference>
<comment type="caution">
    <text evidence="4">The sequence shown here is derived from an EMBL/GenBank/DDBJ whole genome shotgun (WGS) entry which is preliminary data.</text>
</comment>
<dbReference type="Pfam" id="PF04542">
    <property type="entry name" value="Sigma70_r2"/>
    <property type="match status" value="1"/>
</dbReference>
<evidence type="ECO:0000313" key="5">
    <source>
        <dbReference type="Proteomes" id="UP000235803"/>
    </source>
</evidence>
<dbReference type="InterPro" id="IPR052704">
    <property type="entry name" value="ECF_Sigma-70_Domain"/>
</dbReference>
<sequence>MSPSDLLHFDLHRFEEARPMLLGLAYRILGSRADAEDAVQDTFLKWQAADREAIDTPHAWLTTTCTRRCLDLLGNAHRARVEYVGAWLPEPIQTAAVSDAERSMQLADSLSTAFLLLLERLSPKERAAYLLHEIFDTPHAEIAAMLELKEPACRKLVSRARANLQAAEERHAPPRERQQALLEAFQLAVAEGATARLAALLSAEVRLSTDGGGKVPALLEPLHGLGKVLAFLANRLRGYWADYEWREADINGGPGFVMYREEHVVATVTFGYDRAGHAADIFIVRNPDKLTRLTS</sequence>
<dbReference type="PANTHER" id="PTHR30173:SF36">
    <property type="entry name" value="ECF RNA POLYMERASE SIGMA FACTOR SIGJ"/>
    <property type="match status" value="1"/>
</dbReference>
<dbReference type="InterPro" id="IPR013324">
    <property type="entry name" value="RNA_pol_sigma_r3/r4-like"/>
</dbReference>
<dbReference type="NCBIfam" id="TIGR02937">
    <property type="entry name" value="sigma70-ECF"/>
    <property type="match status" value="1"/>
</dbReference>
<evidence type="ECO:0000256" key="1">
    <source>
        <dbReference type="ARBA" id="ARBA00011344"/>
    </source>
</evidence>
<organism evidence="4 5">
    <name type="scientific">Billgrantia endophytica</name>
    <dbReference type="NCBI Taxonomy" id="2033802"/>
    <lineage>
        <taxon>Bacteria</taxon>
        <taxon>Pseudomonadati</taxon>
        <taxon>Pseudomonadota</taxon>
        <taxon>Gammaproteobacteria</taxon>
        <taxon>Oceanospirillales</taxon>
        <taxon>Halomonadaceae</taxon>
        <taxon>Billgrantia</taxon>
    </lineage>
</organism>
<dbReference type="EMBL" id="PNRF01000012">
    <property type="protein sequence ID" value="PMR76506.1"/>
    <property type="molecule type" value="Genomic_DNA"/>
</dbReference>
<dbReference type="GO" id="GO:0016987">
    <property type="term" value="F:sigma factor activity"/>
    <property type="evidence" value="ECO:0007669"/>
    <property type="project" value="InterPro"/>
</dbReference>
<dbReference type="AlphaFoldDB" id="A0A2N7U7V6"/>
<dbReference type="InterPro" id="IPR014284">
    <property type="entry name" value="RNA_pol_sigma-70_dom"/>
</dbReference>
<dbReference type="SUPFAM" id="SSF88659">
    <property type="entry name" value="Sigma3 and sigma4 domains of RNA polymerase sigma factors"/>
    <property type="match status" value="1"/>
</dbReference>
<dbReference type="InterPro" id="IPR036388">
    <property type="entry name" value="WH-like_DNA-bd_sf"/>
</dbReference>
<accession>A0A2N7U7V6</accession>
<dbReference type="SUPFAM" id="SSF88946">
    <property type="entry name" value="Sigma2 domain of RNA polymerase sigma factors"/>
    <property type="match status" value="1"/>
</dbReference>
<dbReference type="GO" id="GO:0006352">
    <property type="term" value="P:DNA-templated transcription initiation"/>
    <property type="evidence" value="ECO:0007669"/>
    <property type="project" value="InterPro"/>
</dbReference>
<dbReference type="OrthoDB" id="3211555at2"/>
<dbReference type="Gene3D" id="1.10.10.10">
    <property type="entry name" value="Winged helix-like DNA-binding domain superfamily/Winged helix DNA-binding domain"/>
    <property type="match status" value="1"/>
</dbReference>
<dbReference type="InterPro" id="IPR013325">
    <property type="entry name" value="RNA_pol_sigma_r2"/>
</dbReference>
<dbReference type="InterPro" id="IPR007627">
    <property type="entry name" value="RNA_pol_sigma70_r2"/>
</dbReference>
<protein>
    <submittedName>
        <fullName evidence="4">RNA polymerase subunit sigma-24</fullName>
    </submittedName>
</protein>
<proteinExistence type="predicted"/>
<comment type="subunit">
    <text evidence="1">Interacts transiently with the RNA polymerase catalytic core formed by RpoA, RpoB, RpoC and RpoZ (2 alpha, 1 beta, 1 beta' and 1 omega subunit) to form the RNA polymerase holoenzyme that can initiate transcription.</text>
</comment>
<dbReference type="InterPro" id="IPR032710">
    <property type="entry name" value="NTF2-like_dom_sf"/>
</dbReference>
<dbReference type="PANTHER" id="PTHR30173">
    <property type="entry name" value="SIGMA 19 FACTOR"/>
    <property type="match status" value="1"/>
</dbReference>
<dbReference type="Proteomes" id="UP000235803">
    <property type="component" value="Unassembled WGS sequence"/>
</dbReference>
<dbReference type="NCBIfam" id="NF007214">
    <property type="entry name" value="PRK09636.1"/>
    <property type="match status" value="1"/>
</dbReference>
<reference evidence="4 5" key="1">
    <citation type="submission" date="2018-01" db="EMBL/GenBank/DDBJ databases">
        <title>Halomonas endophytica sp. nov., isolated from storage liquid in the stems of Populus euphratica.</title>
        <authorList>
            <person name="Chen C."/>
        </authorList>
    </citation>
    <scope>NUCLEOTIDE SEQUENCE [LARGE SCALE GENOMIC DNA]</scope>
    <source>
        <strain evidence="4 5">MC28</strain>
    </source>
</reference>
<gene>
    <name evidence="4" type="ORF">C1H69_05545</name>
</gene>
<keyword evidence="5" id="KW-1185">Reference proteome</keyword>
<evidence type="ECO:0000259" key="2">
    <source>
        <dbReference type="Pfam" id="PF04542"/>
    </source>
</evidence>
<evidence type="ECO:0000259" key="3">
    <source>
        <dbReference type="Pfam" id="PF08281"/>
    </source>
</evidence>
<dbReference type="RefSeq" id="WP_102652410.1">
    <property type="nucleotide sequence ID" value="NZ_PNRF01000012.1"/>
</dbReference>
<dbReference type="Gene3D" id="1.10.1740.10">
    <property type="match status" value="1"/>
</dbReference>
<name>A0A2N7U7V6_9GAMM</name>